<dbReference type="SMART" id="SM00895">
    <property type="entry name" value="FCD"/>
    <property type="match status" value="1"/>
</dbReference>
<dbReference type="Pfam" id="PF00392">
    <property type="entry name" value="GntR"/>
    <property type="match status" value="1"/>
</dbReference>
<comment type="caution">
    <text evidence="5">The sequence shown here is derived from an EMBL/GenBank/DDBJ whole genome shotgun (WGS) entry which is preliminary data.</text>
</comment>
<dbReference type="Gene3D" id="1.10.10.10">
    <property type="entry name" value="Winged helix-like DNA-binding domain superfamily/Winged helix DNA-binding domain"/>
    <property type="match status" value="1"/>
</dbReference>
<evidence type="ECO:0000256" key="2">
    <source>
        <dbReference type="ARBA" id="ARBA00023125"/>
    </source>
</evidence>
<sequence>MTGTGGTTRAHQVYEVLRTSIVDLERPPGARLSENRVAADLGVSRTPVREALQRLNEERFVVRDERGSFVVAGVTHGDVDGLCDLLELVDSYLFGRAAAVAGPAAAELTAIAQRLRAAADGPDLDAWSTADGRFHELVNELAGNEWATQVARTTRSRLHRFWLNHEARRQRLRDCSDEHVELASALAEGDADRATRLVRGHVGHMRESLHGLLDAASPFLGGAGR</sequence>
<dbReference type="EMBL" id="BAABJO010000018">
    <property type="protein sequence ID" value="GAA5128151.1"/>
    <property type="molecule type" value="Genomic_DNA"/>
</dbReference>
<dbReference type="PROSITE" id="PS50949">
    <property type="entry name" value="HTH_GNTR"/>
    <property type="match status" value="1"/>
</dbReference>
<dbReference type="PANTHER" id="PTHR43537:SF45">
    <property type="entry name" value="GNTR FAMILY REGULATORY PROTEIN"/>
    <property type="match status" value="1"/>
</dbReference>
<dbReference type="InterPro" id="IPR011711">
    <property type="entry name" value="GntR_C"/>
</dbReference>
<organism evidence="5 6">
    <name type="scientific">Pseudonocardia adelaidensis</name>
    <dbReference type="NCBI Taxonomy" id="648754"/>
    <lineage>
        <taxon>Bacteria</taxon>
        <taxon>Bacillati</taxon>
        <taxon>Actinomycetota</taxon>
        <taxon>Actinomycetes</taxon>
        <taxon>Pseudonocardiales</taxon>
        <taxon>Pseudonocardiaceae</taxon>
        <taxon>Pseudonocardia</taxon>
    </lineage>
</organism>
<dbReference type="InterPro" id="IPR000524">
    <property type="entry name" value="Tscrpt_reg_HTH_GntR"/>
</dbReference>
<dbReference type="Pfam" id="PF07729">
    <property type="entry name" value="FCD"/>
    <property type="match status" value="1"/>
</dbReference>
<gene>
    <name evidence="5" type="ORF">GCM10023320_46530</name>
</gene>
<dbReference type="SUPFAM" id="SSF46785">
    <property type="entry name" value="Winged helix' DNA-binding domain"/>
    <property type="match status" value="1"/>
</dbReference>
<reference evidence="6" key="1">
    <citation type="journal article" date="2019" name="Int. J. Syst. Evol. Microbiol.">
        <title>The Global Catalogue of Microorganisms (GCM) 10K type strain sequencing project: providing services to taxonomists for standard genome sequencing and annotation.</title>
        <authorList>
            <consortium name="The Broad Institute Genomics Platform"/>
            <consortium name="The Broad Institute Genome Sequencing Center for Infectious Disease"/>
            <person name="Wu L."/>
            <person name="Ma J."/>
        </authorList>
    </citation>
    <scope>NUCLEOTIDE SEQUENCE [LARGE SCALE GENOMIC DNA]</scope>
    <source>
        <strain evidence="6">JCM 18302</strain>
    </source>
</reference>
<dbReference type="InterPro" id="IPR036388">
    <property type="entry name" value="WH-like_DNA-bd_sf"/>
</dbReference>
<dbReference type="SUPFAM" id="SSF48008">
    <property type="entry name" value="GntR ligand-binding domain-like"/>
    <property type="match status" value="1"/>
</dbReference>
<dbReference type="Proteomes" id="UP001500804">
    <property type="component" value="Unassembled WGS sequence"/>
</dbReference>
<evidence type="ECO:0000256" key="1">
    <source>
        <dbReference type="ARBA" id="ARBA00023015"/>
    </source>
</evidence>
<keyword evidence="2" id="KW-0238">DNA-binding</keyword>
<protein>
    <submittedName>
        <fullName evidence="5">GntR family transcriptional regulator</fullName>
    </submittedName>
</protein>
<dbReference type="InterPro" id="IPR008920">
    <property type="entry name" value="TF_FadR/GntR_C"/>
</dbReference>
<feature type="domain" description="HTH gntR-type" evidence="4">
    <location>
        <begin position="7"/>
        <end position="74"/>
    </location>
</feature>
<evidence type="ECO:0000256" key="3">
    <source>
        <dbReference type="ARBA" id="ARBA00023163"/>
    </source>
</evidence>
<dbReference type="SMART" id="SM00345">
    <property type="entry name" value="HTH_GNTR"/>
    <property type="match status" value="1"/>
</dbReference>
<evidence type="ECO:0000259" key="4">
    <source>
        <dbReference type="PROSITE" id="PS50949"/>
    </source>
</evidence>
<dbReference type="Gene3D" id="1.20.120.530">
    <property type="entry name" value="GntR ligand-binding domain-like"/>
    <property type="match status" value="1"/>
</dbReference>
<dbReference type="RefSeq" id="WP_345607412.1">
    <property type="nucleotide sequence ID" value="NZ_BAABJO010000018.1"/>
</dbReference>
<name>A0ABP9NN33_9PSEU</name>
<proteinExistence type="predicted"/>
<dbReference type="PANTHER" id="PTHR43537">
    <property type="entry name" value="TRANSCRIPTIONAL REGULATOR, GNTR FAMILY"/>
    <property type="match status" value="1"/>
</dbReference>
<dbReference type="CDD" id="cd07377">
    <property type="entry name" value="WHTH_GntR"/>
    <property type="match status" value="1"/>
</dbReference>
<dbReference type="InterPro" id="IPR036390">
    <property type="entry name" value="WH_DNA-bd_sf"/>
</dbReference>
<keyword evidence="6" id="KW-1185">Reference proteome</keyword>
<evidence type="ECO:0000313" key="5">
    <source>
        <dbReference type="EMBL" id="GAA5128151.1"/>
    </source>
</evidence>
<evidence type="ECO:0000313" key="6">
    <source>
        <dbReference type="Proteomes" id="UP001500804"/>
    </source>
</evidence>
<accession>A0ABP9NN33</accession>
<keyword evidence="3" id="KW-0804">Transcription</keyword>
<keyword evidence="1" id="KW-0805">Transcription regulation</keyword>